<sequence length="89" mass="10334">MVADVKEAIRRLPDLNSRLFSIERALDMTVKHQILPKEQWTKYEELEEVSYVYQSDTQDAVSEAEKHTHWGSTFVFSKSHHINSISAAK</sequence>
<dbReference type="SUPFAM" id="SSF81524">
    <property type="entry name" value="14 kDa protein of cytochrome bc1 complex (Ubiquinol-cytochrome c reductase)"/>
    <property type="match status" value="1"/>
</dbReference>
<dbReference type="GO" id="GO:0045275">
    <property type="term" value="C:respiratory chain complex III"/>
    <property type="evidence" value="ECO:0007669"/>
    <property type="project" value="InterPro"/>
</dbReference>
<dbReference type="GO" id="GO:0005743">
    <property type="term" value="C:mitochondrial inner membrane"/>
    <property type="evidence" value="ECO:0007669"/>
    <property type="project" value="UniProtKB-SubCell"/>
</dbReference>
<protein>
    <recommendedName>
        <fullName evidence="3">Cytochrome b-c1 complex subunit 7</fullName>
    </recommendedName>
    <alternativeName>
        <fullName evidence="10">Complex III subunit VII</fullName>
    </alternativeName>
    <alternativeName>
        <fullName evidence="11">Ubiquinol-cytochrome c reductase complex 14 kDa protein</fullName>
    </alternativeName>
</protein>
<evidence type="ECO:0000256" key="1">
    <source>
        <dbReference type="ARBA" id="ARBA00004443"/>
    </source>
</evidence>
<keyword evidence="9" id="KW-0472">Membrane</keyword>
<dbReference type="GO" id="GO:0006122">
    <property type="term" value="P:mitochondrial electron transport, ubiquinol to cytochrome c"/>
    <property type="evidence" value="ECO:0007669"/>
    <property type="project" value="InterPro"/>
</dbReference>
<evidence type="ECO:0000313" key="13">
    <source>
        <dbReference type="Proteomes" id="UP000030759"/>
    </source>
</evidence>
<comment type="similarity">
    <text evidence="2">Belongs to the UQCRB/QCR7 family.</text>
</comment>
<evidence type="ECO:0000256" key="3">
    <source>
        <dbReference type="ARBA" id="ARBA00016323"/>
    </source>
</evidence>
<comment type="subcellular location">
    <subcellularLocation>
        <location evidence="1">Mitochondrion inner membrane</location>
        <topology evidence="1">Peripheral membrane protein</topology>
        <orientation evidence="1">Matrix side</orientation>
    </subcellularLocation>
</comment>
<dbReference type="Gene3D" id="1.10.1090.10">
    <property type="entry name" value="Cytochrome b-c1 complex subunit 7"/>
    <property type="match status" value="1"/>
</dbReference>
<dbReference type="Pfam" id="PF02271">
    <property type="entry name" value="UCR_14kD"/>
    <property type="match status" value="1"/>
</dbReference>
<evidence type="ECO:0000256" key="11">
    <source>
        <dbReference type="ARBA" id="ARBA00032927"/>
    </source>
</evidence>
<keyword evidence="6" id="KW-0999">Mitochondrion inner membrane</keyword>
<evidence type="ECO:0000256" key="4">
    <source>
        <dbReference type="ARBA" id="ARBA00022448"/>
    </source>
</evidence>
<reference evidence="13" key="1">
    <citation type="journal article" date="2013" name="Nat. Biotechnol.">
        <title>Chinese hamster genome sequenced from sorted chromosomes.</title>
        <authorList>
            <person name="Brinkrolf K."/>
            <person name="Rupp O."/>
            <person name="Laux H."/>
            <person name="Kollin F."/>
            <person name="Ernst W."/>
            <person name="Linke B."/>
            <person name="Kofler R."/>
            <person name="Romand S."/>
            <person name="Hesse F."/>
            <person name="Budach W.E."/>
            <person name="Galosy S."/>
            <person name="Muller D."/>
            <person name="Noll T."/>
            <person name="Wienberg J."/>
            <person name="Jostock T."/>
            <person name="Leonard M."/>
            <person name="Grillari J."/>
            <person name="Tauch A."/>
            <person name="Goesmann A."/>
            <person name="Helk B."/>
            <person name="Mott J.E."/>
            <person name="Puhler A."/>
            <person name="Borth N."/>
        </authorList>
    </citation>
    <scope>NUCLEOTIDE SEQUENCE [LARGE SCALE GENOMIC DNA]</scope>
    <source>
        <strain evidence="13">17A/GY</strain>
    </source>
</reference>
<evidence type="ECO:0000256" key="7">
    <source>
        <dbReference type="ARBA" id="ARBA00022982"/>
    </source>
</evidence>
<name>A0A061IGC8_CRIGR</name>
<dbReference type="InterPro" id="IPR003197">
    <property type="entry name" value="QCR7"/>
</dbReference>
<dbReference type="AlphaFoldDB" id="A0A061IGC8"/>
<keyword evidence="12" id="KW-0560">Oxidoreductase</keyword>
<keyword evidence="5" id="KW-0679">Respiratory chain</keyword>
<evidence type="ECO:0000256" key="6">
    <source>
        <dbReference type="ARBA" id="ARBA00022792"/>
    </source>
</evidence>
<dbReference type="PANTHER" id="PTHR12022:SF1">
    <property type="entry name" value="CYTOCHROME B-C1 COMPLEX SUBUNIT 7"/>
    <property type="match status" value="1"/>
</dbReference>
<dbReference type="PANTHER" id="PTHR12022">
    <property type="entry name" value="UBIQUINOL-CYTOCHROME C REDUCTASE COMPLEX 14 KD PROTEIN"/>
    <property type="match status" value="1"/>
</dbReference>
<keyword evidence="8" id="KW-0496">Mitochondrion</keyword>
<gene>
    <name evidence="12" type="ORF">H671_2g6669</name>
</gene>
<dbReference type="InterPro" id="IPR036544">
    <property type="entry name" value="QCR7_sf"/>
</dbReference>
<organism evidence="12 13">
    <name type="scientific">Cricetulus griseus</name>
    <name type="common">Chinese hamster</name>
    <name type="synonym">Cricetulus barabensis griseus</name>
    <dbReference type="NCBI Taxonomy" id="10029"/>
    <lineage>
        <taxon>Eukaryota</taxon>
        <taxon>Metazoa</taxon>
        <taxon>Chordata</taxon>
        <taxon>Craniata</taxon>
        <taxon>Vertebrata</taxon>
        <taxon>Euteleostomi</taxon>
        <taxon>Mammalia</taxon>
        <taxon>Eutheria</taxon>
        <taxon>Euarchontoglires</taxon>
        <taxon>Glires</taxon>
        <taxon>Rodentia</taxon>
        <taxon>Myomorpha</taxon>
        <taxon>Muroidea</taxon>
        <taxon>Cricetidae</taxon>
        <taxon>Cricetinae</taxon>
        <taxon>Cricetulus</taxon>
    </lineage>
</organism>
<dbReference type="GO" id="GO:0016491">
    <property type="term" value="F:oxidoreductase activity"/>
    <property type="evidence" value="ECO:0007669"/>
    <property type="project" value="UniProtKB-KW"/>
</dbReference>
<evidence type="ECO:0000256" key="2">
    <source>
        <dbReference type="ARBA" id="ARBA00008554"/>
    </source>
</evidence>
<dbReference type="Proteomes" id="UP000030759">
    <property type="component" value="Unassembled WGS sequence"/>
</dbReference>
<evidence type="ECO:0000256" key="10">
    <source>
        <dbReference type="ARBA" id="ARBA00031021"/>
    </source>
</evidence>
<evidence type="ECO:0000256" key="5">
    <source>
        <dbReference type="ARBA" id="ARBA00022660"/>
    </source>
</evidence>
<proteinExistence type="inferred from homology"/>
<keyword evidence="4" id="KW-0813">Transport</keyword>
<dbReference type="EMBL" id="KE668747">
    <property type="protein sequence ID" value="ERE83493.1"/>
    <property type="molecule type" value="Genomic_DNA"/>
</dbReference>
<evidence type="ECO:0000256" key="8">
    <source>
        <dbReference type="ARBA" id="ARBA00023128"/>
    </source>
</evidence>
<evidence type="ECO:0000256" key="9">
    <source>
        <dbReference type="ARBA" id="ARBA00023136"/>
    </source>
</evidence>
<keyword evidence="7" id="KW-0249">Electron transport</keyword>
<accession>A0A061IGC8</accession>
<evidence type="ECO:0000313" key="12">
    <source>
        <dbReference type="EMBL" id="ERE83493.1"/>
    </source>
</evidence>